<name>A0A9D9H9C6_9LACO</name>
<reference evidence="2" key="1">
    <citation type="submission" date="2020-10" db="EMBL/GenBank/DDBJ databases">
        <authorList>
            <person name="Gilroy R."/>
        </authorList>
    </citation>
    <scope>NUCLEOTIDE SEQUENCE</scope>
    <source>
        <strain evidence="2">C6-149</strain>
    </source>
</reference>
<dbReference type="SUPFAM" id="SSF53335">
    <property type="entry name" value="S-adenosyl-L-methionine-dependent methyltransferases"/>
    <property type="match status" value="1"/>
</dbReference>
<feature type="domain" description="Methyltransferase type 11" evidence="1">
    <location>
        <begin position="88"/>
        <end position="196"/>
    </location>
</feature>
<evidence type="ECO:0000313" key="2">
    <source>
        <dbReference type="EMBL" id="MBO8441528.1"/>
    </source>
</evidence>
<dbReference type="PANTHER" id="PTHR45277">
    <property type="entry name" value="EXPRESSED PROTEIN"/>
    <property type="match status" value="1"/>
</dbReference>
<dbReference type="CDD" id="cd02440">
    <property type="entry name" value="AdoMet_MTases"/>
    <property type="match status" value="1"/>
</dbReference>
<organism evidence="2 3">
    <name type="scientific">Candidatus Gallilactobacillus intestinavium</name>
    <dbReference type="NCBI Taxonomy" id="2840838"/>
    <lineage>
        <taxon>Bacteria</taxon>
        <taxon>Bacillati</taxon>
        <taxon>Bacillota</taxon>
        <taxon>Bacilli</taxon>
        <taxon>Lactobacillales</taxon>
        <taxon>Lactobacillaceae</taxon>
        <taxon>Lactobacillaceae incertae sedis</taxon>
        <taxon>Candidatus Gallilactobacillus</taxon>
    </lineage>
</organism>
<evidence type="ECO:0000259" key="1">
    <source>
        <dbReference type="Pfam" id="PF08241"/>
    </source>
</evidence>
<dbReference type="InterPro" id="IPR013216">
    <property type="entry name" value="Methyltransf_11"/>
</dbReference>
<dbReference type="InterPro" id="IPR029063">
    <property type="entry name" value="SAM-dependent_MTases_sf"/>
</dbReference>
<keyword evidence="2" id="KW-0489">Methyltransferase</keyword>
<reference evidence="2" key="2">
    <citation type="journal article" date="2021" name="PeerJ">
        <title>Extensive microbial diversity within the chicken gut microbiome revealed by metagenomics and culture.</title>
        <authorList>
            <person name="Gilroy R."/>
            <person name="Ravi A."/>
            <person name="Getino M."/>
            <person name="Pursley I."/>
            <person name="Horton D.L."/>
            <person name="Alikhan N.F."/>
            <person name="Baker D."/>
            <person name="Gharbi K."/>
            <person name="Hall N."/>
            <person name="Watson M."/>
            <person name="Adriaenssens E.M."/>
            <person name="Foster-Nyarko E."/>
            <person name="Jarju S."/>
            <person name="Secka A."/>
            <person name="Antonio M."/>
            <person name="Oren A."/>
            <person name="Chaudhuri R.R."/>
            <person name="La Ragione R."/>
            <person name="Hildebrand F."/>
            <person name="Pallen M.J."/>
        </authorList>
    </citation>
    <scope>NUCLEOTIDE SEQUENCE</scope>
    <source>
        <strain evidence="2">C6-149</strain>
    </source>
</reference>
<comment type="caution">
    <text evidence="2">The sequence shown here is derived from an EMBL/GenBank/DDBJ whole genome shotgun (WGS) entry which is preliminary data.</text>
</comment>
<dbReference type="Proteomes" id="UP000823614">
    <property type="component" value="Unassembled WGS sequence"/>
</dbReference>
<dbReference type="AlphaFoldDB" id="A0A9D9H9C6"/>
<dbReference type="GO" id="GO:0032259">
    <property type="term" value="P:methylation"/>
    <property type="evidence" value="ECO:0007669"/>
    <property type="project" value="UniProtKB-KW"/>
</dbReference>
<gene>
    <name evidence="2" type="ORF">IAA89_03670</name>
</gene>
<sequence length="243" mass="27329">MQQDIKQTLKTMYENLSKYGIDQPLMPISLLTLSGYFATRKNKLLKLFGTSAALAEAGIYLRTSLKGKYDIWQDILEHENLNFSGKALDLGCGRGAVLNELAKKMYHPDSVIGIDIFDPKYQSGNNFRNAQQNVIDNKIADKVTIKSGDITELAFDDESFDIITASFVLHNLSEEKQKQALLEACRVLSHAGKLIIVDLTRNINLYQQILMQHDINNLHIREVGADGWWSGPWISSSILIANK</sequence>
<keyword evidence="2" id="KW-0808">Transferase</keyword>
<dbReference type="Pfam" id="PF08241">
    <property type="entry name" value="Methyltransf_11"/>
    <property type="match status" value="1"/>
</dbReference>
<proteinExistence type="predicted"/>
<protein>
    <submittedName>
        <fullName evidence="2">Class I SAM-dependent methyltransferase</fullName>
    </submittedName>
</protein>
<evidence type="ECO:0000313" key="3">
    <source>
        <dbReference type="Proteomes" id="UP000823614"/>
    </source>
</evidence>
<dbReference type="GO" id="GO:0008757">
    <property type="term" value="F:S-adenosylmethionine-dependent methyltransferase activity"/>
    <property type="evidence" value="ECO:0007669"/>
    <property type="project" value="InterPro"/>
</dbReference>
<dbReference type="EMBL" id="JADIMP010000059">
    <property type="protein sequence ID" value="MBO8441528.1"/>
    <property type="molecule type" value="Genomic_DNA"/>
</dbReference>
<dbReference type="PANTHER" id="PTHR45277:SF1">
    <property type="entry name" value="EXPRESSED PROTEIN"/>
    <property type="match status" value="1"/>
</dbReference>
<accession>A0A9D9H9C6</accession>
<dbReference type="Gene3D" id="3.40.50.150">
    <property type="entry name" value="Vaccinia Virus protein VP39"/>
    <property type="match status" value="1"/>
</dbReference>